<reference evidence="3" key="1">
    <citation type="submission" date="2022-11" db="UniProtKB">
        <authorList>
            <consortium name="WormBaseParasite"/>
        </authorList>
    </citation>
    <scope>IDENTIFICATION</scope>
</reference>
<dbReference type="AlphaFoldDB" id="A0A915CM88"/>
<name>A0A915CM88_9BILA</name>
<sequence length="284" mass="32453">MVSWRHTYRHHSPKYLCWKLMFLQHIPIGLLLMWQLVEWSSVFGFPTAIHKRQVSLDDLIHTALKIVQPIFRHISTVAREQPNDPKRITADHKALLGSERILHTRSPTYSALRDVPICRGNSQICRFISCTAHNFKHDQNFANLNLAAQLIGDQKFRKTISSNPEAIHTVCQEQGLSSEQCRLFSRGFQLIDRFMGTIEKPASPSHDSQLNQRRCKPLLSQPLNDMPDPPPPLRPIQPANQLAIGGSRTWSTHINADLEPASKQNLQHSPKVVTYEEPTMRETA</sequence>
<feature type="region of interest" description="Disordered" evidence="1">
    <location>
        <begin position="219"/>
        <end position="239"/>
    </location>
</feature>
<evidence type="ECO:0000256" key="1">
    <source>
        <dbReference type="SAM" id="MobiDB-lite"/>
    </source>
</evidence>
<evidence type="ECO:0000313" key="3">
    <source>
        <dbReference type="WBParaSite" id="jg10469"/>
    </source>
</evidence>
<proteinExistence type="predicted"/>
<keyword evidence="2" id="KW-1185">Reference proteome</keyword>
<feature type="region of interest" description="Disordered" evidence="1">
    <location>
        <begin position="259"/>
        <end position="284"/>
    </location>
</feature>
<organism evidence="2 3">
    <name type="scientific">Ditylenchus dipsaci</name>
    <dbReference type="NCBI Taxonomy" id="166011"/>
    <lineage>
        <taxon>Eukaryota</taxon>
        <taxon>Metazoa</taxon>
        <taxon>Ecdysozoa</taxon>
        <taxon>Nematoda</taxon>
        <taxon>Chromadorea</taxon>
        <taxon>Rhabditida</taxon>
        <taxon>Tylenchina</taxon>
        <taxon>Tylenchomorpha</taxon>
        <taxon>Sphaerularioidea</taxon>
        <taxon>Anguinidae</taxon>
        <taxon>Anguininae</taxon>
        <taxon>Ditylenchus</taxon>
    </lineage>
</organism>
<protein>
    <submittedName>
        <fullName evidence="3">Uncharacterized protein</fullName>
    </submittedName>
</protein>
<dbReference type="Proteomes" id="UP000887574">
    <property type="component" value="Unplaced"/>
</dbReference>
<accession>A0A915CM88</accession>
<evidence type="ECO:0000313" key="2">
    <source>
        <dbReference type="Proteomes" id="UP000887574"/>
    </source>
</evidence>
<dbReference type="WBParaSite" id="jg10469">
    <property type="protein sequence ID" value="jg10469"/>
    <property type="gene ID" value="jg10469"/>
</dbReference>